<organism evidence="2 3">
    <name type="scientific">Pararhodobacter aggregans</name>
    <dbReference type="NCBI Taxonomy" id="404875"/>
    <lineage>
        <taxon>Bacteria</taxon>
        <taxon>Pseudomonadati</taxon>
        <taxon>Pseudomonadota</taxon>
        <taxon>Alphaproteobacteria</taxon>
        <taxon>Rhodobacterales</taxon>
        <taxon>Paracoccaceae</taxon>
        <taxon>Pararhodobacter</taxon>
    </lineage>
</organism>
<dbReference type="InterPro" id="IPR011969">
    <property type="entry name" value="Clan_AA_Asp_peptidase_C"/>
</dbReference>
<dbReference type="EMBL" id="QDDR01000001">
    <property type="protein sequence ID" value="PVE49574.1"/>
    <property type="molecule type" value="Genomic_DNA"/>
</dbReference>
<evidence type="ECO:0000313" key="3">
    <source>
        <dbReference type="Proteomes" id="UP000244810"/>
    </source>
</evidence>
<dbReference type="GO" id="GO:0006508">
    <property type="term" value="P:proteolysis"/>
    <property type="evidence" value="ECO:0007669"/>
    <property type="project" value="UniProtKB-KW"/>
</dbReference>
<evidence type="ECO:0000313" key="2">
    <source>
        <dbReference type="EMBL" id="PVE49574.1"/>
    </source>
</evidence>
<dbReference type="AlphaFoldDB" id="A0A2T7UY70"/>
<name>A0A2T7UY70_9RHOB</name>
<evidence type="ECO:0000256" key="1">
    <source>
        <dbReference type="SAM" id="Phobius"/>
    </source>
</evidence>
<protein>
    <submittedName>
        <fullName evidence="2">TIGR02281 family clan AA aspartic protease</fullName>
    </submittedName>
</protein>
<dbReference type="Pfam" id="PF13975">
    <property type="entry name" value="gag-asp_proteas"/>
    <property type="match status" value="1"/>
</dbReference>
<dbReference type="InterPro" id="IPR021109">
    <property type="entry name" value="Peptidase_aspartic_dom_sf"/>
</dbReference>
<dbReference type="PROSITE" id="PS00141">
    <property type="entry name" value="ASP_PROTEASE"/>
    <property type="match status" value="1"/>
</dbReference>
<dbReference type="OrthoDB" id="7595324at2"/>
<sequence length="202" mass="22155">MPALEQLTDEQIQRLVYLTVLLVVLGSYALVAMRGRVFTFLRHAILWALIFVGAAAAYGLWQSLSFSSVAVQTGDGEGLVLQRSFDGQYHLTLDITGPNGAVTPVRFIVDTGASEMVLTQQDAAKLGFDPGDLRFLGVARTANGVTRTAQVTLDRVSLEGHVSTRVRALVNEGELHGSLLGMGYLERFSRIEIMRDRLRITF</sequence>
<dbReference type="SUPFAM" id="SSF50630">
    <property type="entry name" value="Acid proteases"/>
    <property type="match status" value="1"/>
</dbReference>
<dbReference type="InterPro" id="IPR034122">
    <property type="entry name" value="Retropepsin-like_bacterial"/>
</dbReference>
<dbReference type="Gene3D" id="2.40.70.10">
    <property type="entry name" value="Acid Proteases"/>
    <property type="match status" value="1"/>
</dbReference>
<dbReference type="Proteomes" id="UP000244810">
    <property type="component" value="Unassembled WGS sequence"/>
</dbReference>
<feature type="transmembrane region" description="Helical" evidence="1">
    <location>
        <begin position="12"/>
        <end position="32"/>
    </location>
</feature>
<comment type="caution">
    <text evidence="2">The sequence shown here is derived from an EMBL/GenBank/DDBJ whole genome shotgun (WGS) entry which is preliminary data.</text>
</comment>
<dbReference type="InterPro" id="IPR001969">
    <property type="entry name" value="Aspartic_peptidase_AS"/>
</dbReference>
<reference evidence="2 3" key="1">
    <citation type="journal article" date="2011" name="Syst. Appl. Microbiol.">
        <title>Defluviimonas denitrificans gen. nov., sp. nov., and Pararhodobacter aggregans gen. nov., sp. nov., non-phototrophic Rhodobacteraceae from the biofilter of a marine aquaculture.</title>
        <authorList>
            <person name="Foesel B.U."/>
            <person name="Drake H.L."/>
            <person name="Schramm A."/>
        </authorList>
    </citation>
    <scope>NUCLEOTIDE SEQUENCE [LARGE SCALE GENOMIC DNA]</scope>
    <source>
        <strain evidence="2 3">D1-19</strain>
    </source>
</reference>
<keyword evidence="2" id="KW-0645">Protease</keyword>
<feature type="transmembrane region" description="Helical" evidence="1">
    <location>
        <begin position="44"/>
        <end position="61"/>
    </location>
</feature>
<dbReference type="GO" id="GO:0004190">
    <property type="term" value="F:aspartic-type endopeptidase activity"/>
    <property type="evidence" value="ECO:0007669"/>
    <property type="project" value="InterPro"/>
</dbReference>
<keyword evidence="2" id="KW-0378">Hydrolase</keyword>
<keyword evidence="1" id="KW-1133">Transmembrane helix</keyword>
<dbReference type="RefSeq" id="WP_107750078.1">
    <property type="nucleotide sequence ID" value="NZ_QBKF01000001.1"/>
</dbReference>
<keyword evidence="1" id="KW-0812">Transmembrane</keyword>
<accession>A0A2T7UY70</accession>
<dbReference type="NCBIfam" id="TIGR02281">
    <property type="entry name" value="clan_AA_DTGA"/>
    <property type="match status" value="1"/>
</dbReference>
<keyword evidence="3" id="KW-1185">Reference proteome</keyword>
<gene>
    <name evidence="2" type="ORF">DDE23_04025</name>
</gene>
<dbReference type="CDD" id="cd05483">
    <property type="entry name" value="retropepsin_like_bacteria"/>
    <property type="match status" value="1"/>
</dbReference>
<keyword evidence="1" id="KW-0472">Membrane</keyword>
<proteinExistence type="predicted"/>